<gene>
    <name evidence="1" type="ORF">ACFQ3T_11895</name>
</gene>
<evidence type="ECO:0000313" key="1">
    <source>
        <dbReference type="EMBL" id="MFD1147830.1"/>
    </source>
</evidence>
<dbReference type="RefSeq" id="WP_380723287.1">
    <property type="nucleotide sequence ID" value="NZ_JBHTLK010000047.1"/>
</dbReference>
<dbReference type="EMBL" id="JBHTLK010000047">
    <property type="protein sequence ID" value="MFD1147830.1"/>
    <property type="molecule type" value="Genomic_DNA"/>
</dbReference>
<keyword evidence="2" id="KW-1185">Reference proteome</keyword>
<protein>
    <submittedName>
        <fullName evidence="1">Uncharacterized protein</fullName>
    </submittedName>
</protein>
<comment type="caution">
    <text evidence="1">The sequence shown here is derived from an EMBL/GenBank/DDBJ whole genome shotgun (WGS) entry which is preliminary data.</text>
</comment>
<sequence length="84" mass="9353">MRFPLPAVDVDEFDFAAAVREHPTNRLIRWADVATAILDRHFGKARLSLTTRDGSTHLFTWGPADPAADRLQPIIDAIRGGEEV</sequence>
<accession>A0ABW3QT82</accession>
<name>A0ABW3QT82_9PSEU</name>
<organism evidence="1 2">
    <name type="scientific">Saccharothrix hoggarensis</name>
    <dbReference type="NCBI Taxonomy" id="913853"/>
    <lineage>
        <taxon>Bacteria</taxon>
        <taxon>Bacillati</taxon>
        <taxon>Actinomycetota</taxon>
        <taxon>Actinomycetes</taxon>
        <taxon>Pseudonocardiales</taxon>
        <taxon>Pseudonocardiaceae</taxon>
        <taxon>Saccharothrix</taxon>
    </lineage>
</organism>
<dbReference type="Proteomes" id="UP001597168">
    <property type="component" value="Unassembled WGS sequence"/>
</dbReference>
<reference evidence="2" key="1">
    <citation type="journal article" date="2019" name="Int. J. Syst. Evol. Microbiol.">
        <title>The Global Catalogue of Microorganisms (GCM) 10K type strain sequencing project: providing services to taxonomists for standard genome sequencing and annotation.</title>
        <authorList>
            <consortium name="The Broad Institute Genomics Platform"/>
            <consortium name="The Broad Institute Genome Sequencing Center for Infectious Disease"/>
            <person name="Wu L."/>
            <person name="Ma J."/>
        </authorList>
    </citation>
    <scope>NUCLEOTIDE SEQUENCE [LARGE SCALE GENOMIC DNA]</scope>
    <source>
        <strain evidence="2">CCUG 60214</strain>
    </source>
</reference>
<proteinExistence type="predicted"/>
<evidence type="ECO:0000313" key="2">
    <source>
        <dbReference type="Proteomes" id="UP001597168"/>
    </source>
</evidence>